<evidence type="ECO:0000313" key="1">
    <source>
        <dbReference type="EMBL" id="KHN14983.1"/>
    </source>
</evidence>
<proteinExistence type="predicted"/>
<dbReference type="Proteomes" id="UP000053555">
    <property type="component" value="Unassembled WGS sequence"/>
</dbReference>
<gene>
    <name evidence="1" type="ORF">glysoja_037110</name>
</gene>
<accession>A0A0B2Q4M1</accession>
<protein>
    <submittedName>
        <fullName evidence="1">Uncharacterized protein</fullName>
    </submittedName>
</protein>
<dbReference type="EMBL" id="KN661426">
    <property type="protein sequence ID" value="KHN14983.1"/>
    <property type="molecule type" value="Genomic_DNA"/>
</dbReference>
<sequence length="64" mass="7749">MNKAWQFPYAFCIKYYRYVDVFYSTVFEGPIMCKCIMHLLRLEHRDFLVGGYEFSSSLKNYAEQ</sequence>
<reference evidence="1" key="1">
    <citation type="submission" date="2014-07" db="EMBL/GenBank/DDBJ databases">
        <title>Identification of a novel salt tolerance gene in wild soybean by whole-genome sequencing.</title>
        <authorList>
            <person name="Lam H.-M."/>
            <person name="Qi X."/>
            <person name="Li M.-W."/>
            <person name="Liu X."/>
            <person name="Xie M."/>
            <person name="Ni M."/>
            <person name="Xu X."/>
        </authorList>
    </citation>
    <scope>NUCLEOTIDE SEQUENCE [LARGE SCALE GENOMIC DNA]</scope>
    <source>
        <tissue evidence="1">Root</tissue>
    </source>
</reference>
<name>A0A0B2Q4M1_GLYSO</name>
<organism evidence="1">
    <name type="scientific">Glycine soja</name>
    <name type="common">Wild soybean</name>
    <dbReference type="NCBI Taxonomy" id="3848"/>
    <lineage>
        <taxon>Eukaryota</taxon>
        <taxon>Viridiplantae</taxon>
        <taxon>Streptophyta</taxon>
        <taxon>Embryophyta</taxon>
        <taxon>Tracheophyta</taxon>
        <taxon>Spermatophyta</taxon>
        <taxon>Magnoliopsida</taxon>
        <taxon>eudicotyledons</taxon>
        <taxon>Gunneridae</taxon>
        <taxon>Pentapetalae</taxon>
        <taxon>rosids</taxon>
        <taxon>fabids</taxon>
        <taxon>Fabales</taxon>
        <taxon>Fabaceae</taxon>
        <taxon>Papilionoideae</taxon>
        <taxon>50 kb inversion clade</taxon>
        <taxon>NPAAA clade</taxon>
        <taxon>indigoferoid/millettioid clade</taxon>
        <taxon>Phaseoleae</taxon>
        <taxon>Glycine</taxon>
        <taxon>Glycine subgen. Soja</taxon>
    </lineage>
</organism>
<dbReference type="AlphaFoldDB" id="A0A0B2Q4M1"/>